<keyword evidence="6" id="KW-1185">Reference proteome</keyword>
<accession>A0A2I1HMZ9</accession>
<evidence type="ECO:0000313" key="5">
    <source>
        <dbReference type="EMBL" id="PKY60260.1"/>
    </source>
</evidence>
<feature type="region of interest" description="Disordered" evidence="4">
    <location>
        <begin position="301"/>
        <end position="397"/>
    </location>
</feature>
<dbReference type="GO" id="GO:0006913">
    <property type="term" value="P:nucleocytoplasmic transport"/>
    <property type="evidence" value="ECO:0007669"/>
    <property type="project" value="TreeGrafter"/>
</dbReference>
<keyword evidence="1" id="KW-0343">GTPase activation</keyword>
<dbReference type="InterPro" id="IPR027038">
    <property type="entry name" value="RanGap"/>
</dbReference>
<dbReference type="VEuPathDB" id="FungiDB:FUN_008337"/>
<dbReference type="GO" id="GO:0005096">
    <property type="term" value="F:GTPase activator activity"/>
    <property type="evidence" value="ECO:0007669"/>
    <property type="project" value="UniProtKB-KW"/>
</dbReference>
<dbReference type="GO" id="GO:0005829">
    <property type="term" value="C:cytosol"/>
    <property type="evidence" value="ECO:0007669"/>
    <property type="project" value="TreeGrafter"/>
</dbReference>
<evidence type="ECO:0000256" key="2">
    <source>
        <dbReference type="ARBA" id="ARBA00022614"/>
    </source>
</evidence>
<dbReference type="Proteomes" id="UP000234323">
    <property type="component" value="Unassembled WGS sequence"/>
</dbReference>
<dbReference type="OrthoDB" id="2390578at2759"/>
<dbReference type="VEuPathDB" id="FungiDB:RhiirA1_386321"/>
<keyword evidence="3" id="KW-0677">Repeat</keyword>
<proteinExistence type="predicted"/>
<organism evidence="5 6">
    <name type="scientific">Rhizophagus irregularis</name>
    <dbReference type="NCBI Taxonomy" id="588596"/>
    <lineage>
        <taxon>Eukaryota</taxon>
        <taxon>Fungi</taxon>
        <taxon>Fungi incertae sedis</taxon>
        <taxon>Mucoromycota</taxon>
        <taxon>Glomeromycotina</taxon>
        <taxon>Glomeromycetes</taxon>
        <taxon>Glomerales</taxon>
        <taxon>Glomeraceae</taxon>
        <taxon>Rhizophagus</taxon>
    </lineage>
</organism>
<dbReference type="PANTHER" id="PTHR24113">
    <property type="entry name" value="RAN GTPASE-ACTIVATING PROTEIN 1"/>
    <property type="match status" value="1"/>
</dbReference>
<evidence type="ECO:0000256" key="1">
    <source>
        <dbReference type="ARBA" id="ARBA00022468"/>
    </source>
</evidence>
<gene>
    <name evidence="5" type="ORF">RhiirA4_483772</name>
</gene>
<feature type="compositionally biased region" description="Acidic residues" evidence="4">
    <location>
        <begin position="378"/>
        <end position="388"/>
    </location>
</feature>
<dbReference type="GO" id="GO:0048471">
    <property type="term" value="C:perinuclear region of cytoplasm"/>
    <property type="evidence" value="ECO:0007669"/>
    <property type="project" value="TreeGrafter"/>
</dbReference>
<feature type="compositionally biased region" description="Basic and acidic residues" evidence="4">
    <location>
        <begin position="313"/>
        <end position="331"/>
    </location>
</feature>
<dbReference type="PANTHER" id="PTHR24113:SF12">
    <property type="entry name" value="RAN GTPASE-ACTIVATING PROTEIN 1"/>
    <property type="match status" value="1"/>
</dbReference>
<dbReference type="GO" id="GO:0031267">
    <property type="term" value="F:small GTPase binding"/>
    <property type="evidence" value="ECO:0007669"/>
    <property type="project" value="TreeGrafter"/>
</dbReference>
<name>A0A2I1HMZ9_9GLOM</name>
<evidence type="ECO:0000313" key="6">
    <source>
        <dbReference type="Proteomes" id="UP000234323"/>
    </source>
</evidence>
<comment type="caution">
    <text evidence="5">The sequence shown here is derived from an EMBL/GenBank/DDBJ whole genome shotgun (WGS) entry which is preliminary data.</text>
</comment>
<dbReference type="GO" id="GO:0005634">
    <property type="term" value="C:nucleus"/>
    <property type="evidence" value="ECO:0007669"/>
    <property type="project" value="TreeGrafter"/>
</dbReference>
<reference evidence="5 6" key="1">
    <citation type="submission" date="2015-10" db="EMBL/GenBank/DDBJ databases">
        <title>Genome analyses suggest a sexual origin of heterokaryosis in a supposedly ancient asexual fungus.</title>
        <authorList>
            <person name="Ropars J."/>
            <person name="Sedzielewska K."/>
            <person name="Noel J."/>
            <person name="Charron P."/>
            <person name="Farinelli L."/>
            <person name="Marton T."/>
            <person name="Kruger M."/>
            <person name="Pelin A."/>
            <person name="Brachmann A."/>
            <person name="Corradi N."/>
        </authorList>
    </citation>
    <scope>NUCLEOTIDE SEQUENCE [LARGE SCALE GENOMIC DNA]</scope>
    <source>
        <strain evidence="5 6">A4</strain>
    </source>
</reference>
<dbReference type="SMART" id="SM00368">
    <property type="entry name" value="LRR_RI"/>
    <property type="match status" value="6"/>
</dbReference>
<dbReference type="Gene3D" id="3.80.10.10">
    <property type="entry name" value="Ribonuclease Inhibitor"/>
    <property type="match status" value="1"/>
</dbReference>
<evidence type="ECO:0000256" key="4">
    <source>
        <dbReference type="SAM" id="MobiDB-lite"/>
    </source>
</evidence>
<keyword evidence="2" id="KW-0433">Leucine-rich repeat</keyword>
<feature type="compositionally biased region" description="Basic and acidic residues" evidence="4">
    <location>
        <begin position="338"/>
        <end position="357"/>
    </location>
</feature>
<feature type="compositionally biased region" description="Acidic residues" evidence="4">
    <location>
        <begin position="358"/>
        <end position="368"/>
    </location>
</feature>
<evidence type="ECO:0000256" key="3">
    <source>
        <dbReference type="ARBA" id="ARBA00022737"/>
    </source>
</evidence>
<protein>
    <submittedName>
        <fullName evidence="5">RNI-like protein</fullName>
    </submittedName>
</protein>
<feature type="compositionally biased region" description="Acidic residues" evidence="4">
    <location>
        <begin position="303"/>
        <end position="312"/>
    </location>
</feature>
<dbReference type="EMBL" id="LLXI01004101">
    <property type="protein sequence ID" value="PKY60260.1"/>
    <property type="molecule type" value="Genomic_DNA"/>
</dbReference>
<dbReference type="VEuPathDB" id="FungiDB:RhiirFUN_002478"/>
<sequence>MDILPEIDLSENRITNNTIDKLIETLKTTKFKKLNLESVFTKNNKQETFEILRKICEVIKESTNLEELIISKNALGKSGAKALKVFLTNNVNLKHLIIDDAGLGEGGTVILESLLNSRRKTSYLETFSIKENVLGKQCSKLLSMVLHKHKITLTKVILSRNSFYNSDLCRIIESLSLCKKLQIINLEDNFFTKKTSKMLSRSLTNWPDLKQLIINDCLICKKGVLYILEALLKGTNKNIEYLGFQYCSIDENGFYTLASIIKQSLMLKVLEINGNYSIKKKCMSKLNLASKKNGTLINGFDDLINEDDEGEDEGKGKGKGKEKEKEGKEKELDDNEVEEIHNDMKGKGHDGKEGKEEEGLDVEDGEGDYDGKEGKEEEGLDVEEGEGDYDGKEGKEE</sequence>
<dbReference type="InterPro" id="IPR032675">
    <property type="entry name" value="LRR_dom_sf"/>
</dbReference>
<dbReference type="SUPFAM" id="SSF52047">
    <property type="entry name" value="RNI-like"/>
    <property type="match status" value="1"/>
</dbReference>
<dbReference type="AlphaFoldDB" id="A0A2I1HMZ9"/>